<dbReference type="PANTHER" id="PTHR43105">
    <property type="entry name" value="RESPIRATORY NITRATE REDUCTASE"/>
    <property type="match status" value="1"/>
</dbReference>
<proteinExistence type="predicted"/>
<dbReference type="GO" id="GO:0051539">
    <property type="term" value="F:4 iron, 4 sulfur cluster binding"/>
    <property type="evidence" value="ECO:0007669"/>
    <property type="project" value="InterPro"/>
</dbReference>
<dbReference type="GO" id="GO:0008863">
    <property type="term" value="F:formate dehydrogenase (NAD+) activity"/>
    <property type="evidence" value="ECO:0007669"/>
    <property type="project" value="InterPro"/>
</dbReference>
<evidence type="ECO:0000256" key="2">
    <source>
        <dbReference type="ARBA" id="ARBA00023004"/>
    </source>
</evidence>
<sequence>MNSPVDKPESSDAVAPHHGVKDAPAGGQGALTAQGVYDAPAGGRGAVKAAFDAFQQQGIPLKVVRSFLKANKPNGFDCPGCAFPDRPGSFGPDSCEQGQKAIAWEMTPKRADAAFFAQHTLTELRRWRDRDIEAAGRLTEPLRYNAETDRFEPLPWPEALRLAATELRLLEPTRVAFYASGRASNEAAFLWQLLARAYGSANLPDSSNLCHEPSGVALKAQIGVGKGTAQLSDFEVADCILVIGQNPATNHPRFMGTLHAASKRGATVLALNPLVERGFVNFADPKSIREMLTDRGHQVAKRVIPVAVGGDQAALLAVMKQWLEWEEAGRVVFDHAFIREHTEGLEAVLAHLRNHQWADLEAASGLSRTALTELADELASARATLVTWCMGLTHHEHAVATIQTLVNLQLLRGMIGRPGTGVVPVRGHSNVQGDRTMGCTYAVPDRWLDNQEAALPGLRLTRARGLDAVGVAQGLLNGSVRALLSLGGNFGVAGADAPRVLAGISASDFTLHIATKPNRTHLHPGRTGLLLPCLARTDLDRAPDGRVQVVSVEDSMSMVHASRGMQEPLSPDMLGEPALVAQLGHALLHDGSIPWREWAADYARLRDVIEQCQTGVFDGFEHFNLKLSHDGGFWLPNPAAHRQWRTPTGRAQLTPQALRVNGVRERACARLPASEHARVLLLMTVRSHDQFNTTVYGQDDRYRNVFGTREVVFLSPAELQRLGLHAGQKVDIEGLPIDDGRTRWLRGFELRALDMAAGCAAAYFPEATPLVPLGLVAEGARTPAAKALPVRLHPVA</sequence>
<dbReference type="Gene3D" id="3.40.228.10">
    <property type="entry name" value="Dimethylsulfoxide Reductase, domain 2"/>
    <property type="match status" value="1"/>
</dbReference>
<dbReference type="EMBL" id="JAEDAL010000002">
    <property type="protein sequence ID" value="MBH9552248.1"/>
    <property type="molecule type" value="Genomic_DNA"/>
</dbReference>
<feature type="compositionally biased region" description="Basic and acidic residues" evidence="4">
    <location>
        <begin position="1"/>
        <end position="10"/>
    </location>
</feature>
<dbReference type="InterPro" id="IPR037951">
    <property type="entry name" value="MopB_CT_YdeP"/>
</dbReference>
<keyword evidence="7" id="KW-1185">Reference proteome</keyword>
<dbReference type="Gene3D" id="3.40.50.740">
    <property type="match status" value="1"/>
</dbReference>
<feature type="region of interest" description="Disordered" evidence="4">
    <location>
        <begin position="1"/>
        <end position="27"/>
    </location>
</feature>
<dbReference type="GO" id="GO:0016020">
    <property type="term" value="C:membrane"/>
    <property type="evidence" value="ECO:0007669"/>
    <property type="project" value="TreeGrafter"/>
</dbReference>
<dbReference type="Pfam" id="PF00384">
    <property type="entry name" value="Molybdopterin"/>
    <property type="match status" value="1"/>
</dbReference>
<dbReference type="PIRSF" id="PIRSF000144">
    <property type="entry name" value="CbbBc"/>
    <property type="match status" value="1"/>
</dbReference>
<evidence type="ECO:0000256" key="1">
    <source>
        <dbReference type="ARBA" id="ARBA00022723"/>
    </source>
</evidence>
<evidence type="ECO:0000256" key="3">
    <source>
        <dbReference type="ARBA" id="ARBA00023014"/>
    </source>
</evidence>
<dbReference type="Proteomes" id="UP000620139">
    <property type="component" value="Unassembled WGS sequence"/>
</dbReference>
<evidence type="ECO:0000256" key="4">
    <source>
        <dbReference type="SAM" id="MobiDB-lite"/>
    </source>
</evidence>
<dbReference type="InterPro" id="IPR006656">
    <property type="entry name" value="Mopterin_OxRdtase"/>
</dbReference>
<dbReference type="RefSeq" id="WP_198099874.1">
    <property type="nucleotide sequence ID" value="NZ_JAEDAL010000002.1"/>
</dbReference>
<dbReference type="InterPro" id="IPR050123">
    <property type="entry name" value="Prok_molybdopt-oxidoreductase"/>
</dbReference>
<dbReference type="SUPFAM" id="SSF53706">
    <property type="entry name" value="Formate dehydrogenase/DMSO reductase, domains 1-3"/>
    <property type="match status" value="1"/>
</dbReference>
<dbReference type="AlphaFoldDB" id="A0A931IYB5"/>
<dbReference type="InterPro" id="IPR009010">
    <property type="entry name" value="Asp_de-COase-like_dom_sf"/>
</dbReference>
<dbReference type="CDD" id="cd02787">
    <property type="entry name" value="MopB_CT_ydeP"/>
    <property type="match status" value="1"/>
</dbReference>
<name>A0A931IYB5_9BURK</name>
<gene>
    <name evidence="6" type="ORF">I7X43_05215</name>
</gene>
<comment type="caution">
    <text evidence="6">The sequence shown here is derived from an EMBL/GenBank/DDBJ whole genome shotgun (WGS) entry which is preliminary data.</text>
</comment>
<feature type="domain" description="Molybdopterin oxidoreductase" evidence="5">
    <location>
        <begin position="137"/>
        <end position="274"/>
    </location>
</feature>
<evidence type="ECO:0000313" key="6">
    <source>
        <dbReference type="EMBL" id="MBH9552248.1"/>
    </source>
</evidence>
<keyword evidence="3" id="KW-0411">Iron-sulfur</keyword>
<dbReference type="GO" id="GO:0030151">
    <property type="term" value="F:molybdenum ion binding"/>
    <property type="evidence" value="ECO:0007669"/>
    <property type="project" value="InterPro"/>
</dbReference>
<keyword evidence="1" id="KW-0479">Metal-binding</keyword>
<reference evidence="6" key="1">
    <citation type="submission" date="2020-12" db="EMBL/GenBank/DDBJ databases">
        <title>The genome sequence of Inhella sp. 4Y17.</title>
        <authorList>
            <person name="Liu Y."/>
        </authorList>
    </citation>
    <scope>NUCLEOTIDE SEQUENCE</scope>
    <source>
        <strain evidence="6">4Y10</strain>
    </source>
</reference>
<dbReference type="PANTHER" id="PTHR43105:SF4">
    <property type="entry name" value="PROTEIN YDEP"/>
    <property type="match status" value="1"/>
</dbReference>
<evidence type="ECO:0000259" key="5">
    <source>
        <dbReference type="Pfam" id="PF00384"/>
    </source>
</evidence>
<protein>
    <submittedName>
        <fullName evidence="6">FdhF/YdeP family oxidoreductase</fullName>
    </submittedName>
</protein>
<dbReference type="NCBIfam" id="TIGR01701">
    <property type="entry name" value="Fdhalpha-like"/>
    <property type="match status" value="1"/>
</dbReference>
<organism evidence="6 7">
    <name type="scientific">Inhella gelatinilytica</name>
    <dbReference type="NCBI Taxonomy" id="2795030"/>
    <lineage>
        <taxon>Bacteria</taxon>
        <taxon>Pseudomonadati</taxon>
        <taxon>Pseudomonadota</taxon>
        <taxon>Betaproteobacteria</taxon>
        <taxon>Burkholderiales</taxon>
        <taxon>Sphaerotilaceae</taxon>
        <taxon>Inhella</taxon>
    </lineage>
</organism>
<keyword evidence="2" id="KW-0408">Iron</keyword>
<evidence type="ECO:0000313" key="7">
    <source>
        <dbReference type="Proteomes" id="UP000620139"/>
    </source>
</evidence>
<accession>A0A931IYB5</accession>
<dbReference type="SUPFAM" id="SSF50692">
    <property type="entry name" value="ADC-like"/>
    <property type="match status" value="1"/>
</dbReference>
<dbReference type="InterPro" id="IPR010046">
    <property type="entry name" value="Mopterin_OxRdtse_a_bac"/>
</dbReference>